<dbReference type="KEGG" id="oho:Oweho_0271"/>
<protein>
    <recommendedName>
        <fullName evidence="4">DUF3575 domain-containing protein</fullName>
    </recommendedName>
</protein>
<feature type="signal peptide" evidence="1">
    <location>
        <begin position="1"/>
        <end position="18"/>
    </location>
</feature>
<dbReference type="OrthoDB" id="827620at2"/>
<keyword evidence="1" id="KW-0732">Signal</keyword>
<dbReference type="Proteomes" id="UP000005631">
    <property type="component" value="Chromosome"/>
</dbReference>
<dbReference type="eggNOG" id="ENOG502Z87D">
    <property type="taxonomic scope" value="Bacteria"/>
</dbReference>
<dbReference type="STRING" id="926562.Oweho_0271"/>
<accession>G8R7X0</accession>
<evidence type="ECO:0000313" key="3">
    <source>
        <dbReference type="Proteomes" id="UP000005631"/>
    </source>
</evidence>
<sequence length="216" mass="25541">MRNLPIIILVICTLSASAQLSPKKETKTTFDHKYRVSMPLIIVPQLFTKSWDDRTNTQHIELHFKYELDAKNIVGVKFASWRLFQPMGILWWDGLLDKVESGTEYYPGYVRETGLGVSYQRMLWKGLFTTAEVLPQYKTYLDLDNNKIDNGFKLYTSLHLGYHWAFGKKKQFFVEPQIHCQTWLIDTNTPSEFKELDNRWANYFLFEPNLYFGIKF</sequence>
<dbReference type="RefSeq" id="WP_014200654.1">
    <property type="nucleotide sequence ID" value="NC_016599.1"/>
</dbReference>
<proteinExistence type="predicted"/>
<organism evidence="2 3">
    <name type="scientific">Owenweeksia hongkongensis (strain DSM 17368 / CIP 108786 / JCM 12287 / NRRL B-23963 / UST20020801)</name>
    <dbReference type="NCBI Taxonomy" id="926562"/>
    <lineage>
        <taxon>Bacteria</taxon>
        <taxon>Pseudomonadati</taxon>
        <taxon>Bacteroidota</taxon>
        <taxon>Flavobacteriia</taxon>
        <taxon>Flavobacteriales</taxon>
        <taxon>Owenweeksiaceae</taxon>
        <taxon>Owenweeksia</taxon>
    </lineage>
</organism>
<dbReference type="PATRIC" id="fig|926562.3.peg.278"/>
<name>G8R7X0_OWEHD</name>
<keyword evidence="3" id="KW-1185">Reference proteome</keyword>
<gene>
    <name evidence="2" type="ordered locus">Oweho_0271</name>
</gene>
<reference evidence="2 3" key="1">
    <citation type="journal article" date="2012" name="Stand. Genomic Sci.">
        <title>Genome sequence of the orange-pigmented seawater bacterium Owenweeksia hongkongensis type strain (UST20020801(T)).</title>
        <authorList>
            <person name="Riedel T."/>
            <person name="Held B."/>
            <person name="Nolan M."/>
            <person name="Lucas S."/>
            <person name="Lapidus A."/>
            <person name="Tice H."/>
            <person name="Del Rio T.G."/>
            <person name="Cheng J.F."/>
            <person name="Han C."/>
            <person name="Tapia R."/>
            <person name="Goodwin L.A."/>
            <person name="Pitluck S."/>
            <person name="Liolios K."/>
            <person name="Mavromatis K."/>
            <person name="Pagani I."/>
            <person name="Ivanova N."/>
            <person name="Mikhailova N."/>
            <person name="Pati A."/>
            <person name="Chen A."/>
            <person name="Palaniappan K."/>
            <person name="Rohde M."/>
            <person name="Tindall B.J."/>
            <person name="Detter J.C."/>
            <person name="Goker M."/>
            <person name="Woyke T."/>
            <person name="Bristow J."/>
            <person name="Eisen J.A."/>
            <person name="Markowitz V."/>
            <person name="Hugenholtz P."/>
            <person name="Klenk H.P."/>
            <person name="Kyrpides N.C."/>
        </authorList>
    </citation>
    <scope>NUCLEOTIDE SEQUENCE</scope>
    <source>
        <strain evidence="3">DSM 17368 / JCM 12287 / NRRL B-23963</strain>
    </source>
</reference>
<evidence type="ECO:0000313" key="2">
    <source>
        <dbReference type="EMBL" id="AEV31293.1"/>
    </source>
</evidence>
<evidence type="ECO:0008006" key="4">
    <source>
        <dbReference type="Google" id="ProtNLM"/>
    </source>
</evidence>
<dbReference type="HOGENOM" id="CLU_111049_0_0_10"/>
<evidence type="ECO:0000256" key="1">
    <source>
        <dbReference type="SAM" id="SignalP"/>
    </source>
</evidence>
<dbReference type="EMBL" id="CP003156">
    <property type="protein sequence ID" value="AEV31293.1"/>
    <property type="molecule type" value="Genomic_DNA"/>
</dbReference>
<dbReference type="AlphaFoldDB" id="G8R7X0"/>
<feature type="chain" id="PRO_5003515769" description="DUF3575 domain-containing protein" evidence="1">
    <location>
        <begin position="19"/>
        <end position="216"/>
    </location>
</feature>